<dbReference type="RefSeq" id="WP_064038890.1">
    <property type="nucleotide sequence ID" value="NZ_LUUH01000111.1"/>
</dbReference>
<dbReference type="EMBL" id="LUUH01000111">
    <property type="protein sequence ID" value="OAH96541.1"/>
    <property type="molecule type" value="Genomic_DNA"/>
</dbReference>
<proteinExistence type="predicted"/>
<organism evidence="2 3">
    <name type="scientific">Methylomonas methanica</name>
    <dbReference type="NCBI Taxonomy" id="421"/>
    <lineage>
        <taxon>Bacteria</taxon>
        <taxon>Pseudomonadati</taxon>
        <taxon>Pseudomonadota</taxon>
        <taxon>Gammaproteobacteria</taxon>
        <taxon>Methylococcales</taxon>
        <taxon>Methylococcaceae</taxon>
        <taxon>Methylomonas</taxon>
    </lineage>
</organism>
<feature type="coiled-coil region" evidence="1">
    <location>
        <begin position="39"/>
        <end position="73"/>
    </location>
</feature>
<accession>A0A177LSS5</accession>
<sequence>MNQKWDGIERRKSLREKAEAMVASISPEEMMTKPAEMLLHELLVHKIELEMQNDELQRTHAALAEARDRYRDLYDFAPAGYLVIDASEYIAEINQTGAALLGITRDSSPPLRFSKFVSAEHFDRWHIQFRNMMDLIHTERLALELTLVRPDGTLFSAHLDCQCRELGEAPVLLVSITEMGLS</sequence>
<comment type="caution">
    <text evidence="2">The sequence shown here is derived from an EMBL/GenBank/DDBJ whole genome shotgun (WGS) entry which is preliminary data.</text>
</comment>
<dbReference type="SUPFAM" id="SSF55785">
    <property type="entry name" value="PYP-like sensor domain (PAS domain)"/>
    <property type="match status" value="1"/>
</dbReference>
<dbReference type="Gene3D" id="3.30.450.20">
    <property type="entry name" value="PAS domain"/>
    <property type="match status" value="1"/>
</dbReference>
<protein>
    <recommendedName>
        <fullName evidence="4">PAS domain-containing protein</fullName>
    </recommendedName>
</protein>
<keyword evidence="1" id="KW-0175">Coiled coil</keyword>
<dbReference type="Proteomes" id="UP000077763">
    <property type="component" value="Unassembled WGS sequence"/>
</dbReference>
<evidence type="ECO:0000313" key="3">
    <source>
        <dbReference type="Proteomes" id="UP000077763"/>
    </source>
</evidence>
<name>A0A177LSS5_METMH</name>
<evidence type="ECO:0000256" key="1">
    <source>
        <dbReference type="SAM" id="Coils"/>
    </source>
</evidence>
<evidence type="ECO:0000313" key="2">
    <source>
        <dbReference type="EMBL" id="OAH96541.1"/>
    </source>
</evidence>
<dbReference type="AlphaFoldDB" id="A0A177LSS5"/>
<evidence type="ECO:0008006" key="4">
    <source>
        <dbReference type="Google" id="ProtNLM"/>
    </source>
</evidence>
<dbReference type="InterPro" id="IPR035965">
    <property type="entry name" value="PAS-like_dom_sf"/>
</dbReference>
<reference evidence="2 3" key="1">
    <citation type="submission" date="2016-03" db="EMBL/GenBank/DDBJ databases">
        <authorList>
            <person name="Ploux O."/>
        </authorList>
    </citation>
    <scope>NUCLEOTIDE SEQUENCE [LARGE SCALE GENOMIC DNA]</scope>
    <source>
        <strain evidence="2 3">R-45371</strain>
    </source>
</reference>
<gene>
    <name evidence="2" type="ORF">A1353_23980</name>
</gene>